<dbReference type="Proteomes" id="UP000002872">
    <property type="component" value="Unassembled WGS sequence"/>
</dbReference>
<reference evidence="1" key="1">
    <citation type="submission" date="2011-01" db="EMBL/GenBank/DDBJ databases">
        <title>The Genome Sequence of Nematocida parisii strain ERTm3.</title>
        <authorList>
            <consortium name="The Broad Institute Genome Sequencing Platform"/>
            <consortium name="The Broad Institute Genome Sequencing Center for Infectious Disease"/>
            <person name="Cuomo C."/>
            <person name="Troemel E."/>
            <person name="Young S.K."/>
            <person name="Zeng Q."/>
            <person name="Gargeya S."/>
            <person name="Fitzgerald M."/>
            <person name="Haas B."/>
            <person name="Abouelleil A."/>
            <person name="Alvarado L."/>
            <person name="Arachchi H.M."/>
            <person name="Berlin A."/>
            <person name="Chapman S.B."/>
            <person name="Gearin G."/>
            <person name="Goldberg J."/>
            <person name="Griggs A."/>
            <person name="Gujja S."/>
            <person name="Hansen M."/>
            <person name="Heiman D."/>
            <person name="Howarth C."/>
            <person name="Larimer J."/>
            <person name="Lui A."/>
            <person name="MacDonald P.J.P."/>
            <person name="McCowen C."/>
            <person name="Montmayeur A."/>
            <person name="Murphy C."/>
            <person name="Neiman D."/>
            <person name="Pearson M."/>
            <person name="Priest M."/>
            <person name="Roberts A."/>
            <person name="Saif S."/>
            <person name="Shea T."/>
            <person name="Sisk P."/>
            <person name="Stolte C."/>
            <person name="Sykes S."/>
            <person name="Wortman J."/>
            <person name="Nusbaum C."/>
            <person name="Birren B."/>
        </authorList>
    </citation>
    <scope>NUCLEOTIDE SEQUENCE</scope>
    <source>
        <strain evidence="1">ERTm3</strain>
    </source>
</reference>
<dbReference type="VEuPathDB" id="MicrosporidiaDB:NEQG_02538"/>
<organism evidence="1 2">
    <name type="scientific">Nematocida parisii (strain ERTm3)</name>
    <name type="common">Nematode killer fungus</name>
    <dbReference type="NCBI Taxonomy" id="935791"/>
    <lineage>
        <taxon>Eukaryota</taxon>
        <taxon>Fungi</taxon>
        <taxon>Fungi incertae sedis</taxon>
        <taxon>Microsporidia</taxon>
        <taxon>Nematocida</taxon>
    </lineage>
</organism>
<keyword evidence="2" id="KW-1185">Reference proteome</keyword>
<evidence type="ECO:0000313" key="1">
    <source>
        <dbReference type="EMBL" id="EIJ87203.1"/>
    </source>
</evidence>
<dbReference type="AlphaFoldDB" id="I3EDA6"/>
<dbReference type="EMBL" id="GL870884">
    <property type="protein sequence ID" value="EIJ87203.1"/>
    <property type="molecule type" value="Genomic_DNA"/>
</dbReference>
<sequence length="606" mass="69706">MQDYNNVLLQAFYLDSEYISVQTKNTNSIYMLLKNNMHDGTDLKILGSLLLLSEGLDVPLVFFKDNIDGAFLVLKKVKENAKDNHFQIKVNILDGTDTNKKTTPAKDISLEQTQMFTIINFFIKHRANPVIEQFGFVEPTSYDEYITGEFMNSPGFLIQFYLYNYIRTLDKKKEFIKTVHDLLCEYLPDKENQEMTSPEKTAQKVFNKFFVRLDKAEEGESGITRSLAADNRWDEIENMYSILIGIRLIKSSETVDELEKKNIYAKKSAFFLKEDSSFIYILLKDFISWVFKILLDKGDESPTDSLIKDRFSVNSKEYKSIIGIVGYEQIRALNSRSDLIISLLVRAMHLNVDKNHSLVRIINNIVQVGMISPKKTLSVELVALHIVHHATDYFPDIKRVDKVISGSNKKERIHIGKIADMFVYLAKSNALHALSRLIISYMHVRRKTKILLLSTLITRHTTAEERQSLLCCLTQNGRTLQYIKHIVNIAQKEKNTAGASLQALDVKEILLVLLDIAILNNQIHERIIPELIEMYTKSAILKSTETINKESESSSVDFLEDTICALSKIQENGVKNKDWKEMVNFLSSECKKRKENMSRSLPYMMI</sequence>
<proteinExistence type="predicted"/>
<protein>
    <submittedName>
        <fullName evidence="1">Uncharacterized protein</fullName>
    </submittedName>
</protein>
<evidence type="ECO:0000313" key="2">
    <source>
        <dbReference type="Proteomes" id="UP000002872"/>
    </source>
</evidence>
<dbReference type="HOGENOM" id="CLU_370484_0_0_1"/>
<name>I3EDA6_NEMP3</name>
<dbReference type="InParanoid" id="I3EDA6"/>
<accession>I3EDA6</accession>
<dbReference type="OrthoDB" id="10355310at2759"/>
<gene>
    <name evidence="1" type="ORF">NEQG_02538</name>
</gene>